<dbReference type="Proteomes" id="UP000799538">
    <property type="component" value="Unassembled WGS sequence"/>
</dbReference>
<sequence length="70" mass="8594">FILYRQHHNASVITRYPNMSNPEISKIIGELWRSEPEEEKNRWKSFAEEDKIQHAQKYPSYRYQPKRTNK</sequence>
<dbReference type="CDD" id="cd01389">
    <property type="entry name" value="HMG-box_ROX1-like"/>
    <property type="match status" value="1"/>
</dbReference>
<dbReference type="InterPro" id="IPR036910">
    <property type="entry name" value="HMG_box_dom_sf"/>
</dbReference>
<keyword evidence="2" id="KW-0804">Transcription</keyword>
<name>A0A6A6GRP4_9PEZI</name>
<dbReference type="SUPFAM" id="SSF47095">
    <property type="entry name" value="HMG-box"/>
    <property type="match status" value="1"/>
</dbReference>
<evidence type="ECO:0000259" key="4">
    <source>
        <dbReference type="PROSITE" id="PS50118"/>
    </source>
</evidence>
<feature type="DNA-binding region" description="HMG box" evidence="3">
    <location>
        <begin position="1"/>
        <end position="62"/>
    </location>
</feature>
<keyword evidence="3" id="KW-0539">Nucleus</keyword>
<evidence type="ECO:0000313" key="6">
    <source>
        <dbReference type="Proteomes" id="UP000799538"/>
    </source>
</evidence>
<evidence type="ECO:0000256" key="1">
    <source>
        <dbReference type="ARBA" id="ARBA00023125"/>
    </source>
</evidence>
<feature type="non-terminal residue" evidence="5">
    <location>
        <position position="1"/>
    </location>
</feature>
<organism evidence="5 6">
    <name type="scientific">Elsinoe ampelina</name>
    <dbReference type="NCBI Taxonomy" id="302913"/>
    <lineage>
        <taxon>Eukaryota</taxon>
        <taxon>Fungi</taxon>
        <taxon>Dikarya</taxon>
        <taxon>Ascomycota</taxon>
        <taxon>Pezizomycotina</taxon>
        <taxon>Dothideomycetes</taxon>
        <taxon>Dothideomycetidae</taxon>
        <taxon>Myriangiales</taxon>
        <taxon>Elsinoaceae</taxon>
        <taxon>Elsinoe</taxon>
    </lineage>
</organism>
<dbReference type="GO" id="GO:0000978">
    <property type="term" value="F:RNA polymerase II cis-regulatory region sequence-specific DNA binding"/>
    <property type="evidence" value="ECO:0007669"/>
    <property type="project" value="TreeGrafter"/>
</dbReference>
<dbReference type="SMART" id="SM00398">
    <property type="entry name" value="HMG"/>
    <property type="match status" value="1"/>
</dbReference>
<feature type="non-terminal residue" evidence="5">
    <location>
        <position position="70"/>
    </location>
</feature>
<keyword evidence="6" id="KW-1185">Reference proteome</keyword>
<dbReference type="Gene3D" id="1.10.30.10">
    <property type="entry name" value="High mobility group box domain"/>
    <property type="match status" value="1"/>
</dbReference>
<evidence type="ECO:0000256" key="3">
    <source>
        <dbReference type="PROSITE-ProRule" id="PRU00267"/>
    </source>
</evidence>
<dbReference type="OrthoDB" id="6247875at2759"/>
<reference evidence="6" key="1">
    <citation type="journal article" date="2020" name="Stud. Mycol.">
        <title>101 Dothideomycetes genomes: A test case for predicting lifestyles and emergence of pathogens.</title>
        <authorList>
            <person name="Haridas S."/>
            <person name="Albert R."/>
            <person name="Binder M."/>
            <person name="Bloem J."/>
            <person name="LaButti K."/>
            <person name="Salamov A."/>
            <person name="Andreopoulos B."/>
            <person name="Baker S."/>
            <person name="Barry K."/>
            <person name="Bills G."/>
            <person name="Bluhm B."/>
            <person name="Cannon C."/>
            <person name="Castanera R."/>
            <person name="Culley D."/>
            <person name="Daum C."/>
            <person name="Ezra D."/>
            <person name="Gonzalez J."/>
            <person name="Henrissat B."/>
            <person name="Kuo A."/>
            <person name="Liang C."/>
            <person name="Lipzen A."/>
            <person name="Lutzoni F."/>
            <person name="Magnuson J."/>
            <person name="Mondo S."/>
            <person name="Nolan M."/>
            <person name="Ohm R."/>
            <person name="Pangilinan J."/>
            <person name="Park H.-J."/>
            <person name="Ramirez L."/>
            <person name="Alfaro M."/>
            <person name="Sun H."/>
            <person name="Tritt A."/>
            <person name="Yoshinaga Y."/>
            <person name="Zwiers L.-H."/>
            <person name="Turgeon B."/>
            <person name="Goodwin S."/>
            <person name="Spatafora J."/>
            <person name="Crous P."/>
            <person name="Grigoriev I."/>
        </authorList>
    </citation>
    <scope>NUCLEOTIDE SEQUENCE [LARGE SCALE GENOMIC DNA]</scope>
    <source>
        <strain evidence="6">CECT 20119</strain>
    </source>
</reference>
<dbReference type="PROSITE" id="PS50118">
    <property type="entry name" value="HMG_BOX_2"/>
    <property type="match status" value="1"/>
</dbReference>
<dbReference type="GO" id="GO:0030154">
    <property type="term" value="P:cell differentiation"/>
    <property type="evidence" value="ECO:0007669"/>
    <property type="project" value="TreeGrafter"/>
</dbReference>
<dbReference type="InterPro" id="IPR009071">
    <property type="entry name" value="HMG_box_dom"/>
</dbReference>
<dbReference type="Pfam" id="PF00505">
    <property type="entry name" value="HMG_box"/>
    <property type="match status" value="1"/>
</dbReference>
<gene>
    <name evidence="5" type="ORF">BDZ85DRAFT_181139</name>
</gene>
<evidence type="ECO:0000313" key="5">
    <source>
        <dbReference type="EMBL" id="KAF2228268.1"/>
    </source>
</evidence>
<dbReference type="PANTHER" id="PTHR10270:SF161">
    <property type="entry name" value="SEX-DETERMINING REGION Y PROTEIN"/>
    <property type="match status" value="1"/>
</dbReference>
<dbReference type="AlphaFoldDB" id="A0A6A6GRP4"/>
<dbReference type="GO" id="GO:0001228">
    <property type="term" value="F:DNA-binding transcription activator activity, RNA polymerase II-specific"/>
    <property type="evidence" value="ECO:0007669"/>
    <property type="project" value="TreeGrafter"/>
</dbReference>
<dbReference type="InterPro" id="IPR050140">
    <property type="entry name" value="SRY-related_HMG-box_TF-like"/>
</dbReference>
<dbReference type="PANTHER" id="PTHR10270">
    <property type="entry name" value="SOX TRANSCRIPTION FACTOR"/>
    <property type="match status" value="1"/>
</dbReference>
<evidence type="ECO:0000256" key="2">
    <source>
        <dbReference type="ARBA" id="ARBA00023163"/>
    </source>
</evidence>
<feature type="domain" description="HMG box" evidence="4">
    <location>
        <begin position="1"/>
        <end position="62"/>
    </location>
</feature>
<proteinExistence type="predicted"/>
<dbReference type="GO" id="GO:0005634">
    <property type="term" value="C:nucleus"/>
    <property type="evidence" value="ECO:0007669"/>
    <property type="project" value="UniProtKB-UniRule"/>
</dbReference>
<dbReference type="GO" id="GO:0000122">
    <property type="term" value="P:negative regulation of transcription by RNA polymerase II"/>
    <property type="evidence" value="ECO:0007669"/>
    <property type="project" value="TreeGrafter"/>
</dbReference>
<protein>
    <submittedName>
        <fullName evidence="5">High mobility group box domain-containing protein</fullName>
    </submittedName>
</protein>
<keyword evidence="1 3" id="KW-0238">DNA-binding</keyword>
<dbReference type="EMBL" id="ML992501">
    <property type="protein sequence ID" value="KAF2228268.1"/>
    <property type="molecule type" value="Genomic_DNA"/>
</dbReference>
<accession>A0A6A6GRP4</accession>